<evidence type="ECO:0000256" key="3">
    <source>
        <dbReference type="ARBA" id="ARBA00022759"/>
    </source>
</evidence>
<keyword evidence="2" id="KW-0540">Nuclease</keyword>
<dbReference type="PANTHER" id="PTHR13966:SF19">
    <property type="entry name" value="NUCLEASE EXOG, MITOCHONDRIAL"/>
    <property type="match status" value="1"/>
</dbReference>
<organism evidence="7 8">
    <name type="scientific">Leptidea sinapis</name>
    <dbReference type="NCBI Taxonomy" id="189913"/>
    <lineage>
        <taxon>Eukaryota</taxon>
        <taxon>Metazoa</taxon>
        <taxon>Ecdysozoa</taxon>
        <taxon>Arthropoda</taxon>
        <taxon>Hexapoda</taxon>
        <taxon>Insecta</taxon>
        <taxon>Pterygota</taxon>
        <taxon>Neoptera</taxon>
        <taxon>Endopterygota</taxon>
        <taxon>Lepidoptera</taxon>
        <taxon>Glossata</taxon>
        <taxon>Ditrysia</taxon>
        <taxon>Papilionoidea</taxon>
        <taxon>Pieridae</taxon>
        <taxon>Dismorphiinae</taxon>
        <taxon>Leptidea</taxon>
    </lineage>
</organism>
<comment type="similarity">
    <text evidence="1">Belongs to the DNA/RNA non-specific endonuclease family.</text>
</comment>
<dbReference type="SUPFAM" id="SSF54060">
    <property type="entry name" value="His-Me finger endonucleases"/>
    <property type="match status" value="1"/>
</dbReference>
<dbReference type="EMBL" id="FZQP02005866">
    <property type="protein sequence ID" value="VVD02168.1"/>
    <property type="molecule type" value="Genomic_DNA"/>
</dbReference>
<accession>A0A5E4QVZ9</accession>
<gene>
    <name evidence="7" type="ORF">LSINAPIS_LOCUS12440</name>
</gene>
<dbReference type="GO" id="GO:0000014">
    <property type="term" value="F:single-stranded DNA endodeoxyribonuclease activity"/>
    <property type="evidence" value="ECO:0007669"/>
    <property type="project" value="TreeGrafter"/>
</dbReference>
<dbReference type="GO" id="GO:0003676">
    <property type="term" value="F:nucleic acid binding"/>
    <property type="evidence" value="ECO:0007669"/>
    <property type="project" value="InterPro"/>
</dbReference>
<evidence type="ECO:0000256" key="4">
    <source>
        <dbReference type="PIRSR" id="PIRSR640255-1"/>
    </source>
</evidence>
<evidence type="ECO:0000256" key="1">
    <source>
        <dbReference type="ARBA" id="ARBA00010052"/>
    </source>
</evidence>
<evidence type="ECO:0000313" key="8">
    <source>
        <dbReference type="Proteomes" id="UP000324832"/>
    </source>
</evidence>
<evidence type="ECO:0000313" key="7">
    <source>
        <dbReference type="EMBL" id="VVD02168.1"/>
    </source>
</evidence>
<keyword evidence="8" id="KW-1185">Reference proteome</keyword>
<name>A0A5E4QVZ9_9NEOP</name>
<sequence>MYHKIYLLILCAINSHHAPTCRLNTRQHFGEPLPIILRDGRIVEPDNKYGDINLNDGDLLTISCEGSGYIQHPNVRENVVTGMISCAGGDNFINDRWLVAPSAFTMFRCPIPPDHNSRVTNRTCYEGHPIIEVGYNVQNEFYPVYESCFDNRRFNPIYSKYTQKSYNAMFQTRVERPFFKDNSHYINIQVNSLFSPGGLRSAVERSIGSQVDTFVTKNQMLSRGHLAAKTDFVFAFTERATFHYVNCAPQWTGFNGGNWNTLEVDLRNHIHSADYNTIIYTGTYGVTALQNQLGTSVDLYLSTDHNNNRIIVNFDKES</sequence>
<reference evidence="7 8" key="1">
    <citation type="submission" date="2017-07" db="EMBL/GenBank/DDBJ databases">
        <authorList>
            <person name="Talla V."/>
            <person name="Backstrom N."/>
        </authorList>
    </citation>
    <scope>NUCLEOTIDE SEQUENCE [LARGE SCALE GENOMIC DNA]</scope>
</reference>
<dbReference type="InterPro" id="IPR001604">
    <property type="entry name" value="Endo_G_ENPP1-like_dom"/>
</dbReference>
<protein>
    <recommendedName>
        <fullName evidence="6">DNA/RNA non-specific endonuclease/pyrophosphatase/phosphodiesterase domain-containing protein</fullName>
    </recommendedName>
</protein>
<evidence type="ECO:0000256" key="5">
    <source>
        <dbReference type="PIRSR" id="PIRSR640255-2"/>
    </source>
</evidence>
<evidence type="ECO:0000259" key="6">
    <source>
        <dbReference type="SMART" id="SM00892"/>
    </source>
</evidence>
<dbReference type="Pfam" id="PF01223">
    <property type="entry name" value="Endonuclease_NS"/>
    <property type="match status" value="1"/>
</dbReference>
<dbReference type="InterPro" id="IPR040255">
    <property type="entry name" value="Non-specific_endonuclease"/>
</dbReference>
<evidence type="ECO:0000256" key="2">
    <source>
        <dbReference type="ARBA" id="ARBA00022722"/>
    </source>
</evidence>
<feature type="active site" description="Proton acceptor" evidence="4">
    <location>
        <position position="225"/>
    </location>
</feature>
<dbReference type="GO" id="GO:0046872">
    <property type="term" value="F:metal ion binding"/>
    <property type="evidence" value="ECO:0007669"/>
    <property type="project" value="UniProtKB-KW"/>
</dbReference>
<dbReference type="InterPro" id="IPR044929">
    <property type="entry name" value="DNA/RNA_non-sp_Endonuclease_sf"/>
</dbReference>
<feature type="domain" description="DNA/RNA non-specific endonuclease/pyrophosphatase/phosphodiesterase" evidence="6">
    <location>
        <begin position="141"/>
        <end position="317"/>
    </location>
</feature>
<dbReference type="GO" id="GO:0005743">
    <property type="term" value="C:mitochondrial inner membrane"/>
    <property type="evidence" value="ECO:0007669"/>
    <property type="project" value="TreeGrafter"/>
</dbReference>
<proteinExistence type="inferred from homology"/>
<dbReference type="GO" id="GO:0006309">
    <property type="term" value="P:apoptotic DNA fragmentation"/>
    <property type="evidence" value="ECO:0007669"/>
    <property type="project" value="TreeGrafter"/>
</dbReference>
<dbReference type="Gene3D" id="3.40.570.10">
    <property type="entry name" value="Extracellular Endonuclease, subunit A"/>
    <property type="match status" value="1"/>
</dbReference>
<keyword evidence="3" id="KW-0255">Endonuclease</keyword>
<dbReference type="AlphaFoldDB" id="A0A5E4QVZ9"/>
<dbReference type="SMART" id="SM00892">
    <property type="entry name" value="Endonuclease_NS"/>
    <property type="match status" value="1"/>
</dbReference>
<feature type="binding site" evidence="5">
    <location>
        <position position="255"/>
    </location>
    <ligand>
        <name>Mg(2+)</name>
        <dbReference type="ChEBI" id="CHEBI:18420"/>
        <note>catalytic</note>
    </ligand>
</feature>
<dbReference type="InterPro" id="IPR044925">
    <property type="entry name" value="His-Me_finger_sf"/>
</dbReference>
<dbReference type="GO" id="GO:0005634">
    <property type="term" value="C:nucleus"/>
    <property type="evidence" value="ECO:0007669"/>
    <property type="project" value="TreeGrafter"/>
</dbReference>
<dbReference type="Proteomes" id="UP000324832">
    <property type="component" value="Unassembled WGS sequence"/>
</dbReference>
<keyword evidence="5" id="KW-0479">Metal-binding</keyword>
<keyword evidence="3" id="KW-0378">Hydrolase</keyword>
<dbReference type="PANTHER" id="PTHR13966">
    <property type="entry name" value="ENDONUCLEASE RELATED"/>
    <property type="match status" value="1"/>
</dbReference>
<dbReference type="GO" id="GO:0004521">
    <property type="term" value="F:RNA endonuclease activity"/>
    <property type="evidence" value="ECO:0007669"/>
    <property type="project" value="TreeGrafter"/>
</dbReference>